<dbReference type="InterPro" id="IPR051120">
    <property type="entry name" value="ABC_AA/LPS_Transport"/>
</dbReference>
<organism evidence="5 6">
    <name type="scientific">Anaeromyxobacter diazotrophicus</name>
    <dbReference type="NCBI Taxonomy" id="2590199"/>
    <lineage>
        <taxon>Bacteria</taxon>
        <taxon>Pseudomonadati</taxon>
        <taxon>Myxococcota</taxon>
        <taxon>Myxococcia</taxon>
        <taxon>Myxococcales</taxon>
        <taxon>Cystobacterineae</taxon>
        <taxon>Anaeromyxobacteraceae</taxon>
        <taxon>Anaeromyxobacter</taxon>
    </lineage>
</organism>
<comment type="caution">
    <text evidence="5">The sequence shown here is derived from an EMBL/GenBank/DDBJ whole genome shotgun (WGS) entry which is preliminary data.</text>
</comment>
<dbReference type="Proteomes" id="UP000503640">
    <property type="component" value="Unassembled WGS sequence"/>
</dbReference>
<evidence type="ECO:0000256" key="2">
    <source>
        <dbReference type="ARBA" id="ARBA00022741"/>
    </source>
</evidence>
<protein>
    <submittedName>
        <fullName evidence="5">ABC transporter ATP-binding protein</fullName>
    </submittedName>
</protein>
<dbReference type="InterPro" id="IPR032823">
    <property type="entry name" value="BCA_ABC_TP_C"/>
</dbReference>
<dbReference type="RefSeq" id="WP_176063858.1">
    <property type="nucleotide sequence ID" value="NZ_BJTG01000002.1"/>
</dbReference>
<sequence length="252" mass="27099">MLLSVEAVSRAFGGVRAVDGATFGLAAGEVHGLIGPNGAGKTTLLNIVSGLLRPTSGQIRLDGTRTDGLAPHRVAALGVTRTFQNIRLFPQLSALENVLVGEHLRRDAPLWRRMVFHPAAAREERAARERALALLERVRLADRAGERAGTLSYGEQRRVEIARALGAEPRVLLLDEPTAGMNPAEVEQVAGLIREVAKLGHSVLLVEHNVPLVSKVCDRVTVLNFGRVIADGTPAEVMRDPAVVDAYLGTRR</sequence>
<dbReference type="PANTHER" id="PTHR45772">
    <property type="entry name" value="CONSERVED COMPONENT OF ABC TRANSPORTER FOR NATURAL AMINO ACIDS-RELATED"/>
    <property type="match status" value="1"/>
</dbReference>
<evidence type="ECO:0000313" key="5">
    <source>
        <dbReference type="EMBL" id="GEJ56411.1"/>
    </source>
</evidence>
<dbReference type="Gene3D" id="3.40.50.300">
    <property type="entry name" value="P-loop containing nucleotide triphosphate hydrolases"/>
    <property type="match status" value="1"/>
</dbReference>
<dbReference type="GO" id="GO:0005886">
    <property type="term" value="C:plasma membrane"/>
    <property type="evidence" value="ECO:0007669"/>
    <property type="project" value="TreeGrafter"/>
</dbReference>
<dbReference type="PROSITE" id="PS00211">
    <property type="entry name" value="ABC_TRANSPORTER_1"/>
    <property type="match status" value="1"/>
</dbReference>
<dbReference type="InterPro" id="IPR003439">
    <property type="entry name" value="ABC_transporter-like_ATP-bd"/>
</dbReference>
<evidence type="ECO:0000313" key="6">
    <source>
        <dbReference type="Proteomes" id="UP000503640"/>
    </source>
</evidence>
<dbReference type="Pfam" id="PF00005">
    <property type="entry name" value="ABC_tran"/>
    <property type="match status" value="1"/>
</dbReference>
<dbReference type="SUPFAM" id="SSF52540">
    <property type="entry name" value="P-loop containing nucleoside triphosphate hydrolases"/>
    <property type="match status" value="1"/>
</dbReference>
<gene>
    <name evidence="5" type="ORF">AMYX_11520</name>
</gene>
<dbReference type="PROSITE" id="PS50893">
    <property type="entry name" value="ABC_TRANSPORTER_2"/>
    <property type="match status" value="1"/>
</dbReference>
<name>A0A7I9VJ24_9BACT</name>
<dbReference type="EMBL" id="BJTG01000002">
    <property type="protein sequence ID" value="GEJ56411.1"/>
    <property type="molecule type" value="Genomic_DNA"/>
</dbReference>
<dbReference type="GO" id="GO:0005524">
    <property type="term" value="F:ATP binding"/>
    <property type="evidence" value="ECO:0007669"/>
    <property type="project" value="UniProtKB-KW"/>
</dbReference>
<reference evidence="6" key="1">
    <citation type="journal article" date="2020" name="Appl. Environ. Microbiol.">
        <title>Diazotrophic Anaeromyxobacter Isolates from Soils.</title>
        <authorList>
            <person name="Masuda Y."/>
            <person name="Yamanaka H."/>
            <person name="Xu Z.X."/>
            <person name="Shiratori Y."/>
            <person name="Aono T."/>
            <person name="Amachi S."/>
            <person name="Senoo K."/>
            <person name="Itoh H."/>
        </authorList>
    </citation>
    <scope>NUCLEOTIDE SEQUENCE [LARGE SCALE GENOMIC DNA]</scope>
    <source>
        <strain evidence="6">R267</strain>
    </source>
</reference>
<dbReference type="InterPro" id="IPR027417">
    <property type="entry name" value="P-loop_NTPase"/>
</dbReference>
<keyword evidence="6" id="KW-1185">Reference proteome</keyword>
<keyword evidence="3 5" id="KW-0067">ATP-binding</keyword>
<dbReference type="FunFam" id="3.40.50.300:FF:000421">
    <property type="entry name" value="Branched-chain amino acid ABC transporter ATP-binding protein"/>
    <property type="match status" value="1"/>
</dbReference>
<accession>A0A7I9VJ24</accession>
<dbReference type="Pfam" id="PF12399">
    <property type="entry name" value="BCA_ABC_TP_C"/>
    <property type="match status" value="1"/>
</dbReference>
<feature type="domain" description="ABC transporter" evidence="4">
    <location>
        <begin position="3"/>
        <end position="250"/>
    </location>
</feature>
<dbReference type="InterPro" id="IPR017871">
    <property type="entry name" value="ABC_transporter-like_CS"/>
</dbReference>
<keyword evidence="1" id="KW-0813">Transport</keyword>
<proteinExistence type="predicted"/>
<evidence type="ECO:0000256" key="3">
    <source>
        <dbReference type="ARBA" id="ARBA00022840"/>
    </source>
</evidence>
<dbReference type="PANTHER" id="PTHR45772:SF9">
    <property type="entry name" value="CONSERVED COMPONENT OF ABC TRANSPORTER FOR NATURAL AMINO ACIDS"/>
    <property type="match status" value="1"/>
</dbReference>
<keyword evidence="2" id="KW-0547">Nucleotide-binding</keyword>
<evidence type="ECO:0000259" key="4">
    <source>
        <dbReference type="PROSITE" id="PS50893"/>
    </source>
</evidence>
<dbReference type="InterPro" id="IPR003593">
    <property type="entry name" value="AAA+_ATPase"/>
</dbReference>
<dbReference type="GO" id="GO:0016887">
    <property type="term" value="F:ATP hydrolysis activity"/>
    <property type="evidence" value="ECO:0007669"/>
    <property type="project" value="InterPro"/>
</dbReference>
<dbReference type="CDD" id="cd03219">
    <property type="entry name" value="ABC_Mj1267_LivG_branched"/>
    <property type="match status" value="1"/>
</dbReference>
<dbReference type="AlphaFoldDB" id="A0A7I9VJ24"/>
<evidence type="ECO:0000256" key="1">
    <source>
        <dbReference type="ARBA" id="ARBA00022448"/>
    </source>
</evidence>
<dbReference type="SMART" id="SM00382">
    <property type="entry name" value="AAA"/>
    <property type="match status" value="1"/>
</dbReference>